<evidence type="ECO:0000256" key="3">
    <source>
        <dbReference type="ARBA" id="ARBA00022741"/>
    </source>
</evidence>
<feature type="binding site" evidence="5">
    <location>
        <position position="159"/>
    </location>
    <ligand>
        <name>ATP</name>
        <dbReference type="ChEBI" id="CHEBI:30616"/>
    </ligand>
</feature>
<feature type="binding site" evidence="5">
    <location>
        <position position="231"/>
    </location>
    <ligand>
        <name>ATP</name>
        <dbReference type="ChEBI" id="CHEBI:30616"/>
    </ligand>
</feature>
<dbReference type="GO" id="GO:0005737">
    <property type="term" value="C:cytoplasm"/>
    <property type="evidence" value="ECO:0007669"/>
    <property type="project" value="UniProtKB-SubCell"/>
</dbReference>
<feature type="binding site" evidence="5">
    <location>
        <begin position="35"/>
        <end position="40"/>
    </location>
    <ligand>
        <name>ATP</name>
        <dbReference type="ChEBI" id="CHEBI:30616"/>
    </ligand>
</feature>
<evidence type="ECO:0000256" key="2">
    <source>
        <dbReference type="ARBA" id="ARBA00022727"/>
    </source>
</evidence>
<dbReference type="PANTHER" id="PTHR23359">
    <property type="entry name" value="NUCLEOTIDE KINASE"/>
    <property type="match status" value="1"/>
</dbReference>
<evidence type="ECO:0000313" key="9">
    <source>
        <dbReference type="Proteomes" id="UP000177745"/>
    </source>
</evidence>
<comment type="catalytic activity">
    <reaction evidence="5 7">
        <text>AMP + ATP = 2 ADP</text>
        <dbReference type="Rhea" id="RHEA:12973"/>
        <dbReference type="ChEBI" id="CHEBI:30616"/>
        <dbReference type="ChEBI" id="CHEBI:456215"/>
        <dbReference type="ChEBI" id="CHEBI:456216"/>
        <dbReference type="EC" id="2.7.4.3"/>
    </reaction>
</comment>
<dbReference type="EC" id="2.7.4.3" evidence="5 7"/>
<dbReference type="GO" id="GO:0004017">
    <property type="term" value="F:AMP kinase activity"/>
    <property type="evidence" value="ECO:0007669"/>
    <property type="project" value="UniProtKB-UniRule"/>
</dbReference>
<dbReference type="CDD" id="cd01428">
    <property type="entry name" value="ADK"/>
    <property type="match status" value="1"/>
</dbReference>
<dbReference type="UniPathway" id="UPA00588">
    <property type="reaction ID" value="UER00649"/>
</dbReference>
<dbReference type="Pfam" id="PF00406">
    <property type="entry name" value="ADK"/>
    <property type="match status" value="1"/>
</dbReference>
<feature type="binding site" evidence="5">
    <location>
        <position position="191"/>
    </location>
    <ligand>
        <name>AMP</name>
        <dbReference type="ChEBI" id="CHEBI:456215"/>
    </ligand>
</feature>
<comment type="function">
    <text evidence="5">Catalyzes the reversible transfer of the terminal phosphate group between ATP and AMP. Plays an important role in cellular energy homeostasis and in adenine nucleotide metabolism.</text>
</comment>
<organism evidence="8 9">
    <name type="scientific">Candidatus Yanofskybacteria bacterium RIFCSPLOWO2_12_FULL_43_11b</name>
    <dbReference type="NCBI Taxonomy" id="1802710"/>
    <lineage>
        <taxon>Bacteria</taxon>
        <taxon>Candidatus Yanofskyibacteriota</taxon>
    </lineage>
</organism>
<comment type="subcellular location">
    <subcellularLocation>
        <location evidence="5 7">Cytoplasm</location>
    </subcellularLocation>
</comment>
<protein>
    <recommendedName>
        <fullName evidence="5 7">Adenylate kinase</fullName>
        <shortName evidence="5">AK</shortName>
        <ecNumber evidence="5 7">2.7.4.3</ecNumber>
    </recommendedName>
    <alternativeName>
        <fullName evidence="5">ATP-AMP transphosphorylase</fullName>
    </alternativeName>
    <alternativeName>
        <fullName evidence="5">ATP:AMP phosphotransferase</fullName>
    </alternativeName>
    <alternativeName>
        <fullName evidence="5">Adenylate monophosphate kinase</fullName>
    </alternativeName>
</protein>
<evidence type="ECO:0000256" key="5">
    <source>
        <dbReference type="HAMAP-Rule" id="MF_00235"/>
    </source>
</evidence>
<evidence type="ECO:0000256" key="7">
    <source>
        <dbReference type="RuleBase" id="RU003331"/>
    </source>
</evidence>
<comment type="domain">
    <text evidence="5">Consists of three domains, a large central CORE domain and two small peripheral domains, NMPbind and LID, which undergo movements during catalysis. The LID domain closes over the site of phosphoryl transfer upon ATP binding. Assembling and dissambling the active center during each catalytic cycle provides an effective means to prevent ATP hydrolysis.</text>
</comment>
<comment type="pathway">
    <text evidence="5">Purine metabolism; AMP biosynthesis via salvage pathway; AMP from ADP: step 1/1.</text>
</comment>
<accession>A0A1F8H846</accession>
<evidence type="ECO:0000256" key="4">
    <source>
        <dbReference type="ARBA" id="ARBA00022777"/>
    </source>
</evidence>
<evidence type="ECO:0000256" key="1">
    <source>
        <dbReference type="ARBA" id="ARBA00022679"/>
    </source>
</evidence>
<feature type="binding site" evidence="5">
    <location>
        <position position="56"/>
    </location>
    <ligand>
        <name>AMP</name>
        <dbReference type="ChEBI" id="CHEBI:456215"/>
    </ligand>
</feature>
<dbReference type="HAMAP" id="MF_00235">
    <property type="entry name" value="Adenylate_kinase_Adk"/>
    <property type="match status" value="1"/>
</dbReference>
<keyword evidence="5" id="KW-0963">Cytoplasm</keyword>
<keyword evidence="3 5" id="KW-0547">Nucleotide-binding</keyword>
<comment type="caution">
    <text evidence="8">The sequence shown here is derived from an EMBL/GenBank/DDBJ whole genome shotgun (WGS) entry which is preliminary data.</text>
</comment>
<reference evidence="8 9" key="1">
    <citation type="journal article" date="2016" name="Nat. Commun.">
        <title>Thousands of microbial genomes shed light on interconnected biogeochemical processes in an aquifer system.</title>
        <authorList>
            <person name="Anantharaman K."/>
            <person name="Brown C.T."/>
            <person name="Hug L.A."/>
            <person name="Sharon I."/>
            <person name="Castelle C.J."/>
            <person name="Probst A.J."/>
            <person name="Thomas B.C."/>
            <person name="Singh A."/>
            <person name="Wilkins M.J."/>
            <person name="Karaoz U."/>
            <person name="Brodie E.L."/>
            <person name="Williams K.H."/>
            <person name="Hubbard S.S."/>
            <person name="Banfield J.F."/>
        </authorList>
    </citation>
    <scope>NUCLEOTIDE SEQUENCE [LARGE SCALE GENOMIC DNA]</scope>
</reference>
<dbReference type="Gene3D" id="3.40.50.300">
    <property type="entry name" value="P-loop containing nucleotide triphosphate hydrolases"/>
    <property type="match status" value="1"/>
</dbReference>
<dbReference type="Proteomes" id="UP000177745">
    <property type="component" value="Unassembled WGS sequence"/>
</dbReference>
<sequence>MKNYVVQLLGWTSEAAENLNQDPKKWAVFLIGPPGSGKGTQADLLAERFGLVHIQTSKLGEAKINDSELIKNDPEVAEVKRLYDKGELFPPPWTVKIVLEKAQELADKEQGTIFSGSPRTIYEVEQELPYFENLYGKENIKVVNIKINEEESIIRNSSRRVCKASGHPIPNFEKFKNILVCPQDGSEIITRGLDTPETIKTRNEVYHRRTEPIFNFLEKSGYKVIEINGEQSIENVFKDILQEISKS</sequence>
<comment type="similarity">
    <text evidence="5 6">Belongs to the adenylate kinase family.</text>
</comment>
<dbReference type="InterPro" id="IPR027417">
    <property type="entry name" value="P-loop_NTPase"/>
</dbReference>
<dbReference type="InterPro" id="IPR000850">
    <property type="entry name" value="Adenylat/UMP-CMP_kin"/>
</dbReference>
<name>A0A1F8H846_9BACT</name>
<dbReference type="EMBL" id="MGKY01000012">
    <property type="protein sequence ID" value="OGN33714.1"/>
    <property type="molecule type" value="Genomic_DNA"/>
</dbReference>
<evidence type="ECO:0000313" key="8">
    <source>
        <dbReference type="EMBL" id="OGN33714.1"/>
    </source>
</evidence>
<keyword evidence="5 7" id="KW-0067">ATP-binding</keyword>
<proteinExistence type="inferred from homology"/>
<dbReference type="PRINTS" id="PR00094">
    <property type="entry name" value="ADENYLTKNASE"/>
</dbReference>
<dbReference type="GO" id="GO:0044209">
    <property type="term" value="P:AMP salvage"/>
    <property type="evidence" value="ECO:0007669"/>
    <property type="project" value="UniProtKB-UniRule"/>
</dbReference>
<comment type="subunit">
    <text evidence="5 7">Monomer.</text>
</comment>
<comment type="caution">
    <text evidence="5">Lacks conserved residue(s) required for the propagation of feature annotation.</text>
</comment>
<keyword evidence="4 5" id="KW-0418">Kinase</keyword>
<gene>
    <name evidence="5" type="primary">adk</name>
    <name evidence="8" type="ORF">A3G51_03630</name>
</gene>
<dbReference type="GO" id="GO:0005524">
    <property type="term" value="F:ATP binding"/>
    <property type="evidence" value="ECO:0007669"/>
    <property type="project" value="UniProtKB-UniRule"/>
</dbReference>
<feature type="binding site" evidence="5">
    <location>
        <position position="202"/>
    </location>
    <ligand>
        <name>AMP</name>
        <dbReference type="ChEBI" id="CHEBI:456215"/>
    </ligand>
</feature>
<evidence type="ECO:0000256" key="6">
    <source>
        <dbReference type="RuleBase" id="RU003330"/>
    </source>
</evidence>
<dbReference type="SUPFAM" id="SSF52540">
    <property type="entry name" value="P-loop containing nucleoside triphosphate hydrolases"/>
    <property type="match status" value="1"/>
</dbReference>
<keyword evidence="1 5" id="KW-0808">Transferase</keyword>
<keyword evidence="2 5" id="KW-0545">Nucleotide biosynthesis</keyword>
<dbReference type="AlphaFoldDB" id="A0A1F8H846"/>